<protein>
    <submittedName>
        <fullName evidence="3">Uncharacterized protein</fullName>
    </submittedName>
</protein>
<feature type="compositionally biased region" description="Low complexity" evidence="1">
    <location>
        <begin position="398"/>
        <end position="410"/>
    </location>
</feature>
<sequence>MENFVSKGILLLFLHFNLSIGTTSTGSFDTWSWVALNPGRDRVAEWVSPSNTQEIDINKLHVFSNISELHSDVYVSMRFRNPHQLRLYLHFTLRMGDVSRVNGFKIDHMGSKFKAERVHQARAERLLERQRNDGFTSSGIIMIRTSPYLREFDVHVFLESRTSMTFDLNYKEKLQSLLSANWYEQQIRIYPYQLVEDFEMNVVIQRPRIGTLSDVDAYWDTFSASNTVQDPWGLQREPLTVRPWNGGSRINLSPVRSDMTNPRSWQSDLTVIFEWDSPEFGFDENSWTSHSDAAIHFESSDSYSSSVDIIIPGVTHEPHITDPVLTISTESRITSNMSLEEKYVSGSGWVGSGDDREDFITEKGSGVDLETDPPFIKDDTETDSFIQQSDTSSDEGDSSSSSLSSSSSEDSSIEHSSSDFDFTEDPTPQINIEKFIEKNHVHFKIYQKETSLEFKVPSSGMNSKVVSMFKRIMKKFFPKRKETSED</sequence>
<dbReference type="Proteomes" id="UP001152320">
    <property type="component" value="Chromosome 2"/>
</dbReference>
<dbReference type="PANTHER" id="PTHR10338:SF108">
    <property type="entry name" value="INTER-ALPHA-TRYPSIN INHIBITOR HEAVY CHAIN H4-LIKE PROTEIN"/>
    <property type="match status" value="1"/>
</dbReference>
<evidence type="ECO:0000256" key="1">
    <source>
        <dbReference type="SAM" id="MobiDB-lite"/>
    </source>
</evidence>
<keyword evidence="4" id="KW-1185">Reference proteome</keyword>
<reference evidence="3" key="1">
    <citation type="submission" date="2021-10" db="EMBL/GenBank/DDBJ databases">
        <title>Tropical sea cucumber genome reveals ecological adaptation and Cuvierian tubules defense mechanism.</title>
        <authorList>
            <person name="Chen T."/>
        </authorList>
    </citation>
    <scope>NUCLEOTIDE SEQUENCE</scope>
    <source>
        <strain evidence="3">Nanhai2018</strain>
        <tissue evidence="3">Muscle</tissue>
    </source>
</reference>
<gene>
    <name evidence="3" type="ORF">HOLleu_04832</name>
</gene>
<keyword evidence="2" id="KW-0732">Signal</keyword>
<comment type="caution">
    <text evidence="3">The sequence shown here is derived from an EMBL/GenBank/DDBJ whole genome shotgun (WGS) entry which is preliminary data.</text>
</comment>
<dbReference type="EMBL" id="JAIZAY010000002">
    <property type="protein sequence ID" value="KAJ8046220.1"/>
    <property type="molecule type" value="Genomic_DNA"/>
</dbReference>
<proteinExistence type="predicted"/>
<feature type="chain" id="PRO_5040367597" evidence="2">
    <location>
        <begin position="26"/>
        <end position="486"/>
    </location>
</feature>
<dbReference type="InterPro" id="IPR050934">
    <property type="entry name" value="ITIH"/>
</dbReference>
<name>A0A9Q1CK73_HOLLE</name>
<evidence type="ECO:0000256" key="2">
    <source>
        <dbReference type="SAM" id="SignalP"/>
    </source>
</evidence>
<feature type="signal peptide" evidence="2">
    <location>
        <begin position="1"/>
        <end position="25"/>
    </location>
</feature>
<feature type="region of interest" description="Disordered" evidence="1">
    <location>
        <begin position="345"/>
        <end position="425"/>
    </location>
</feature>
<evidence type="ECO:0000313" key="3">
    <source>
        <dbReference type="EMBL" id="KAJ8046220.1"/>
    </source>
</evidence>
<accession>A0A9Q1CK73</accession>
<dbReference type="PANTHER" id="PTHR10338">
    <property type="entry name" value="INTER-ALPHA-TRYPSIN INHIBITOR HEAVY CHAIN FAMILY MEMBER"/>
    <property type="match status" value="1"/>
</dbReference>
<dbReference type="AlphaFoldDB" id="A0A9Q1CK73"/>
<evidence type="ECO:0000313" key="4">
    <source>
        <dbReference type="Proteomes" id="UP001152320"/>
    </source>
</evidence>
<dbReference type="OrthoDB" id="10541492at2759"/>
<organism evidence="3 4">
    <name type="scientific">Holothuria leucospilota</name>
    <name type="common">Black long sea cucumber</name>
    <name type="synonym">Mertensiothuria leucospilota</name>
    <dbReference type="NCBI Taxonomy" id="206669"/>
    <lineage>
        <taxon>Eukaryota</taxon>
        <taxon>Metazoa</taxon>
        <taxon>Echinodermata</taxon>
        <taxon>Eleutherozoa</taxon>
        <taxon>Echinozoa</taxon>
        <taxon>Holothuroidea</taxon>
        <taxon>Aspidochirotacea</taxon>
        <taxon>Aspidochirotida</taxon>
        <taxon>Holothuriidae</taxon>
        <taxon>Holothuria</taxon>
    </lineage>
</organism>